<name>A0ABU0F9M4_9HYPH</name>
<dbReference type="GO" id="GO:0016787">
    <property type="term" value="F:hydrolase activity"/>
    <property type="evidence" value="ECO:0007669"/>
    <property type="project" value="UniProtKB-KW"/>
</dbReference>
<dbReference type="PANTHER" id="PTHR31793:SF37">
    <property type="entry name" value="ACYL-COA THIOESTER HYDROLASE YBGC"/>
    <property type="match status" value="1"/>
</dbReference>
<dbReference type="InterPro" id="IPR050563">
    <property type="entry name" value="4-hydroxybenzoyl-CoA_TE"/>
</dbReference>
<sequence>MIGNQTSAGTPALSGGVLDGDVHVLPLRVYYEDTDFSGIVYHANYLRFFERGRTEFIRALGIDQRSLHRDEGVAFAVRSMNVEFLRPALMDDIVAVETRAGLVRGSSLGLDQTIRRGSDILTTARVTVVCVRDGRPRRLPEALRLVLAGLGDAGSTA</sequence>
<dbReference type="PANTHER" id="PTHR31793">
    <property type="entry name" value="4-HYDROXYBENZOYL-COA THIOESTERASE FAMILY MEMBER"/>
    <property type="match status" value="1"/>
</dbReference>
<dbReference type="Pfam" id="PF13279">
    <property type="entry name" value="4HBT_2"/>
    <property type="match status" value="1"/>
</dbReference>
<dbReference type="InterPro" id="IPR029069">
    <property type="entry name" value="HotDog_dom_sf"/>
</dbReference>
<dbReference type="NCBIfam" id="TIGR00051">
    <property type="entry name" value="YbgC/FadM family acyl-CoA thioesterase"/>
    <property type="match status" value="1"/>
</dbReference>
<comment type="similarity">
    <text evidence="1">Belongs to the 4-hydroxybenzoyl-CoA thioesterase family.</text>
</comment>
<proteinExistence type="inferred from homology"/>
<dbReference type="InterPro" id="IPR014166">
    <property type="entry name" value="Tol-Pal_acyl-CoA_thioesterase"/>
</dbReference>
<evidence type="ECO:0000256" key="2">
    <source>
        <dbReference type="ARBA" id="ARBA00022801"/>
    </source>
</evidence>
<dbReference type="NCBIfam" id="TIGR02799">
    <property type="entry name" value="thio_ybgC"/>
    <property type="match status" value="1"/>
</dbReference>
<comment type="caution">
    <text evidence="3">The sequence shown here is derived from an EMBL/GenBank/DDBJ whole genome shotgun (WGS) entry which is preliminary data.</text>
</comment>
<dbReference type="RefSeq" id="WP_307422292.1">
    <property type="nucleotide sequence ID" value="NZ_JAUSVK010000001.1"/>
</dbReference>
<dbReference type="PIRSF" id="PIRSF003230">
    <property type="entry name" value="YbgC"/>
    <property type="match status" value="1"/>
</dbReference>
<dbReference type="Proteomes" id="UP001237448">
    <property type="component" value="Unassembled WGS sequence"/>
</dbReference>
<organism evidence="3 4">
    <name type="scientific">Labrys monachus</name>
    <dbReference type="NCBI Taxonomy" id="217067"/>
    <lineage>
        <taxon>Bacteria</taxon>
        <taxon>Pseudomonadati</taxon>
        <taxon>Pseudomonadota</taxon>
        <taxon>Alphaproteobacteria</taxon>
        <taxon>Hyphomicrobiales</taxon>
        <taxon>Xanthobacteraceae</taxon>
        <taxon>Labrys</taxon>
    </lineage>
</organism>
<dbReference type="EC" id="3.1.2.-" evidence="3"/>
<evidence type="ECO:0000256" key="1">
    <source>
        <dbReference type="ARBA" id="ARBA00005953"/>
    </source>
</evidence>
<evidence type="ECO:0000313" key="4">
    <source>
        <dbReference type="Proteomes" id="UP001237448"/>
    </source>
</evidence>
<dbReference type="CDD" id="cd00586">
    <property type="entry name" value="4HBT"/>
    <property type="match status" value="1"/>
</dbReference>
<dbReference type="EMBL" id="JAUSVK010000001">
    <property type="protein sequence ID" value="MDQ0390839.1"/>
    <property type="molecule type" value="Genomic_DNA"/>
</dbReference>
<accession>A0ABU0F9M4</accession>
<gene>
    <name evidence="3" type="ORF">J3R73_000631</name>
</gene>
<dbReference type="InterPro" id="IPR006684">
    <property type="entry name" value="YbgC/YbaW"/>
</dbReference>
<dbReference type="SUPFAM" id="SSF54637">
    <property type="entry name" value="Thioesterase/thiol ester dehydrase-isomerase"/>
    <property type="match status" value="1"/>
</dbReference>
<evidence type="ECO:0000313" key="3">
    <source>
        <dbReference type="EMBL" id="MDQ0390839.1"/>
    </source>
</evidence>
<protein>
    <submittedName>
        <fullName evidence="3">Acyl-CoA thioester hydrolase</fullName>
        <ecNumber evidence="3">3.1.2.-</ecNumber>
    </submittedName>
</protein>
<keyword evidence="2 3" id="KW-0378">Hydrolase</keyword>
<dbReference type="Gene3D" id="3.10.129.10">
    <property type="entry name" value="Hotdog Thioesterase"/>
    <property type="match status" value="1"/>
</dbReference>
<dbReference type="InterPro" id="IPR008272">
    <property type="entry name" value="HB-CoA_thioesterase_AS"/>
</dbReference>
<reference evidence="3 4" key="1">
    <citation type="submission" date="2023-07" db="EMBL/GenBank/DDBJ databases">
        <title>Genomic Encyclopedia of Type Strains, Phase IV (KMG-IV): sequencing the most valuable type-strain genomes for metagenomic binning, comparative biology and taxonomic classification.</title>
        <authorList>
            <person name="Goeker M."/>
        </authorList>
    </citation>
    <scope>NUCLEOTIDE SEQUENCE [LARGE SCALE GENOMIC DNA]</scope>
    <source>
        <strain evidence="3 4">DSM 5896</strain>
    </source>
</reference>
<keyword evidence="4" id="KW-1185">Reference proteome</keyword>
<dbReference type="PROSITE" id="PS01328">
    <property type="entry name" value="4HBCOA_THIOESTERASE"/>
    <property type="match status" value="1"/>
</dbReference>